<dbReference type="RefSeq" id="WP_336587379.1">
    <property type="nucleotide sequence ID" value="NZ_JBBAXC010000010.1"/>
</dbReference>
<dbReference type="InterPro" id="IPR036390">
    <property type="entry name" value="WH_DNA-bd_sf"/>
</dbReference>
<dbReference type="Gene3D" id="1.10.10.10">
    <property type="entry name" value="Winged helix-like DNA-binding domain superfamily/Winged helix DNA-binding domain"/>
    <property type="match status" value="1"/>
</dbReference>
<dbReference type="Proteomes" id="UP001312865">
    <property type="component" value="Unassembled WGS sequence"/>
</dbReference>
<organism evidence="3 4">
    <name type="scientific">Bacillus spongiae</name>
    <dbReference type="NCBI Taxonomy" id="2683610"/>
    <lineage>
        <taxon>Bacteria</taxon>
        <taxon>Bacillati</taxon>
        <taxon>Bacillota</taxon>
        <taxon>Bacilli</taxon>
        <taxon>Bacillales</taxon>
        <taxon>Bacillaceae</taxon>
        <taxon>Bacillus</taxon>
    </lineage>
</organism>
<gene>
    <name evidence="3" type="ORF">WAK64_12810</name>
</gene>
<feature type="coiled-coil region" evidence="1">
    <location>
        <begin position="114"/>
        <end position="145"/>
    </location>
</feature>
<evidence type="ECO:0000313" key="4">
    <source>
        <dbReference type="Proteomes" id="UP001312865"/>
    </source>
</evidence>
<dbReference type="PANTHER" id="PTHR43252">
    <property type="entry name" value="TRANSCRIPTIONAL REGULATOR YQJI"/>
    <property type="match status" value="1"/>
</dbReference>
<dbReference type="SUPFAM" id="SSF46785">
    <property type="entry name" value="Winged helix' DNA-binding domain"/>
    <property type="match status" value="1"/>
</dbReference>
<accession>A0ABU8HFE2</accession>
<feature type="domain" description="Transcription regulator PadR N-terminal" evidence="2">
    <location>
        <begin position="6"/>
        <end position="79"/>
    </location>
</feature>
<evidence type="ECO:0000313" key="3">
    <source>
        <dbReference type="EMBL" id="MEI5907936.1"/>
    </source>
</evidence>
<sequence>MARLMVLGLLKMKPMSGYEIQQILEMSQTDLWAGILPGSIYHALKKMEKEGLIEIDSIEQTGNRSKAIYKIVDKGEEEFITLAKQTLTDSSVLLPSKLYTAIGFLNELSPDEIIETLRKQKDGLNKQLERQRAGEQAKKAHTEIDEITRLTFENIYLQYELQIDYIDKLLSIYTKGR</sequence>
<comment type="caution">
    <text evidence="3">The sequence shown here is derived from an EMBL/GenBank/DDBJ whole genome shotgun (WGS) entry which is preliminary data.</text>
</comment>
<proteinExistence type="predicted"/>
<name>A0ABU8HFE2_9BACI</name>
<dbReference type="InterPro" id="IPR036388">
    <property type="entry name" value="WH-like_DNA-bd_sf"/>
</dbReference>
<evidence type="ECO:0000259" key="2">
    <source>
        <dbReference type="Pfam" id="PF03551"/>
    </source>
</evidence>
<dbReference type="Pfam" id="PF03551">
    <property type="entry name" value="PadR"/>
    <property type="match status" value="1"/>
</dbReference>
<keyword evidence="1" id="KW-0175">Coiled coil</keyword>
<evidence type="ECO:0000256" key="1">
    <source>
        <dbReference type="SAM" id="Coils"/>
    </source>
</evidence>
<reference evidence="3 4" key="1">
    <citation type="journal article" date="2018" name="J. Microbiol.">
        <title>Bacillus spongiae sp. nov., isolated from sponge of Jeju Island.</title>
        <authorList>
            <person name="Lee G.E."/>
            <person name="Im W.T."/>
            <person name="Park J.S."/>
        </authorList>
    </citation>
    <scope>NUCLEOTIDE SEQUENCE [LARGE SCALE GENOMIC DNA]</scope>
    <source>
        <strain evidence="3 4">135PIL107-10</strain>
    </source>
</reference>
<dbReference type="InterPro" id="IPR005149">
    <property type="entry name" value="Tscrpt_reg_PadR_N"/>
</dbReference>
<protein>
    <submittedName>
        <fullName evidence="3">PadR family transcriptional regulator</fullName>
    </submittedName>
</protein>
<dbReference type="EMBL" id="JBBAXC010000010">
    <property type="protein sequence ID" value="MEI5907936.1"/>
    <property type="molecule type" value="Genomic_DNA"/>
</dbReference>
<dbReference type="PANTHER" id="PTHR43252:SF2">
    <property type="entry name" value="TRANSCRIPTION REGULATOR, PADR-LIKE FAMILY"/>
    <property type="match status" value="1"/>
</dbReference>
<keyword evidence="4" id="KW-1185">Reference proteome</keyword>